<feature type="short sequence motif" description="Q motif" evidence="5">
    <location>
        <begin position="46"/>
        <end position="74"/>
    </location>
</feature>
<dbReference type="PROSITE" id="PS00039">
    <property type="entry name" value="DEAD_ATP_HELICASE"/>
    <property type="match status" value="1"/>
</dbReference>
<evidence type="ECO:0000259" key="9">
    <source>
        <dbReference type="PROSITE" id="PS51194"/>
    </source>
</evidence>
<protein>
    <submittedName>
        <fullName evidence="11">ATP-dependent RNA helicase</fullName>
    </submittedName>
</protein>
<dbReference type="CDD" id="cd18787">
    <property type="entry name" value="SF2_C_DEAD"/>
    <property type="match status" value="1"/>
</dbReference>
<dbReference type="SMART" id="SM00487">
    <property type="entry name" value="DEXDc"/>
    <property type="match status" value="1"/>
</dbReference>
<reference evidence="11 12" key="1">
    <citation type="submission" date="2019-05" db="EMBL/GenBank/DDBJ databases">
        <title>The compact genome of Giardia muris reveals important steps in the evolution of intestinal protozoan parasites.</title>
        <authorList>
            <person name="Xu F."/>
            <person name="Jimenez-Gonzalez A."/>
            <person name="Einarsson E."/>
            <person name="Astvaldsson A."/>
            <person name="Peirasmaki D."/>
            <person name="Eckmann L."/>
            <person name="Andersson J.O."/>
            <person name="Svard S.G."/>
            <person name="Jerlstrom-Hultqvist J."/>
        </authorList>
    </citation>
    <scope>NUCLEOTIDE SEQUENCE [LARGE SCALE GENOMIC DNA]</scope>
    <source>
        <strain evidence="11 12">Roberts-Thomson</strain>
    </source>
</reference>
<keyword evidence="4 6" id="KW-0067">ATP-binding</keyword>
<accession>A0A4Z1T427</accession>
<dbReference type="InterPro" id="IPR011545">
    <property type="entry name" value="DEAD/DEAH_box_helicase_dom"/>
</dbReference>
<dbReference type="GO" id="GO:0005524">
    <property type="term" value="F:ATP binding"/>
    <property type="evidence" value="ECO:0007669"/>
    <property type="project" value="UniProtKB-KW"/>
</dbReference>
<name>A0A4Z1T427_GIAMU</name>
<dbReference type="PROSITE" id="PS51195">
    <property type="entry name" value="Q_MOTIF"/>
    <property type="match status" value="1"/>
</dbReference>
<evidence type="ECO:0000259" key="10">
    <source>
        <dbReference type="PROSITE" id="PS51195"/>
    </source>
</evidence>
<keyword evidence="2 6" id="KW-0378">Hydrolase</keyword>
<dbReference type="OrthoDB" id="10261904at2759"/>
<dbReference type="VEuPathDB" id="GiardiaDB:GMRT_14110"/>
<dbReference type="PROSITE" id="PS51192">
    <property type="entry name" value="HELICASE_ATP_BIND_1"/>
    <property type="match status" value="1"/>
</dbReference>
<dbReference type="PANTHER" id="PTHR47959">
    <property type="entry name" value="ATP-DEPENDENT RNA HELICASE RHLE-RELATED"/>
    <property type="match status" value="1"/>
</dbReference>
<dbReference type="SMART" id="SM00490">
    <property type="entry name" value="HELICc"/>
    <property type="match status" value="1"/>
</dbReference>
<dbReference type="Pfam" id="PF00270">
    <property type="entry name" value="DEAD"/>
    <property type="match status" value="1"/>
</dbReference>
<dbReference type="Proteomes" id="UP000315496">
    <property type="component" value="Chromosome 1"/>
</dbReference>
<evidence type="ECO:0000313" key="12">
    <source>
        <dbReference type="Proteomes" id="UP000315496"/>
    </source>
</evidence>
<organism evidence="11 12">
    <name type="scientific">Giardia muris</name>
    <dbReference type="NCBI Taxonomy" id="5742"/>
    <lineage>
        <taxon>Eukaryota</taxon>
        <taxon>Metamonada</taxon>
        <taxon>Diplomonadida</taxon>
        <taxon>Hexamitidae</taxon>
        <taxon>Giardiinae</taxon>
        <taxon>Giardia</taxon>
    </lineage>
</organism>
<evidence type="ECO:0000256" key="4">
    <source>
        <dbReference type="ARBA" id="ARBA00022840"/>
    </source>
</evidence>
<keyword evidence="1 6" id="KW-0547">Nucleotide-binding</keyword>
<dbReference type="SUPFAM" id="SSF52540">
    <property type="entry name" value="P-loop containing nucleoside triphosphate hydrolases"/>
    <property type="match status" value="1"/>
</dbReference>
<dbReference type="InterPro" id="IPR001650">
    <property type="entry name" value="Helicase_C-like"/>
</dbReference>
<feature type="region of interest" description="Disordered" evidence="7">
    <location>
        <begin position="1"/>
        <end position="26"/>
    </location>
</feature>
<dbReference type="GO" id="GO:0016787">
    <property type="term" value="F:hydrolase activity"/>
    <property type="evidence" value="ECO:0007669"/>
    <property type="project" value="UniProtKB-KW"/>
</dbReference>
<evidence type="ECO:0000256" key="7">
    <source>
        <dbReference type="SAM" id="MobiDB-lite"/>
    </source>
</evidence>
<evidence type="ECO:0000256" key="3">
    <source>
        <dbReference type="ARBA" id="ARBA00022806"/>
    </source>
</evidence>
<dbReference type="PROSITE" id="PS51194">
    <property type="entry name" value="HELICASE_CTER"/>
    <property type="match status" value="1"/>
</dbReference>
<evidence type="ECO:0000256" key="6">
    <source>
        <dbReference type="RuleBase" id="RU000492"/>
    </source>
</evidence>
<feature type="domain" description="Helicase C-terminal" evidence="9">
    <location>
        <begin position="336"/>
        <end position="478"/>
    </location>
</feature>
<dbReference type="Pfam" id="PF00271">
    <property type="entry name" value="Helicase_C"/>
    <property type="match status" value="1"/>
</dbReference>
<dbReference type="GO" id="GO:0003676">
    <property type="term" value="F:nucleic acid binding"/>
    <property type="evidence" value="ECO:0007669"/>
    <property type="project" value="InterPro"/>
</dbReference>
<evidence type="ECO:0000256" key="2">
    <source>
        <dbReference type="ARBA" id="ARBA00022801"/>
    </source>
</evidence>
<proteinExistence type="inferred from homology"/>
<dbReference type="InterPro" id="IPR014014">
    <property type="entry name" value="RNA_helicase_DEAD_Q_motif"/>
</dbReference>
<feature type="compositionally biased region" description="Acidic residues" evidence="7">
    <location>
        <begin position="1"/>
        <end position="12"/>
    </location>
</feature>
<dbReference type="Gene3D" id="3.40.50.300">
    <property type="entry name" value="P-loop containing nucleotide triphosphate hydrolases"/>
    <property type="match status" value="2"/>
</dbReference>
<gene>
    <name evidence="11" type="ORF">GMRT_14110</name>
</gene>
<dbReference type="InterPro" id="IPR050079">
    <property type="entry name" value="DEAD_box_RNA_helicase"/>
</dbReference>
<comment type="similarity">
    <text evidence="6">Belongs to the DEAD box helicase family.</text>
</comment>
<comment type="caution">
    <text evidence="11">The sequence shown here is derived from an EMBL/GenBank/DDBJ whole genome shotgun (WGS) entry which is preliminary data.</text>
</comment>
<dbReference type="InterPro" id="IPR014001">
    <property type="entry name" value="Helicase_ATP-bd"/>
</dbReference>
<feature type="domain" description="DEAD-box RNA helicase Q" evidence="10">
    <location>
        <begin position="46"/>
        <end position="74"/>
    </location>
</feature>
<evidence type="ECO:0000259" key="8">
    <source>
        <dbReference type="PROSITE" id="PS51192"/>
    </source>
</evidence>
<dbReference type="GO" id="GO:0005829">
    <property type="term" value="C:cytosol"/>
    <property type="evidence" value="ECO:0007669"/>
    <property type="project" value="TreeGrafter"/>
</dbReference>
<evidence type="ECO:0000313" key="11">
    <source>
        <dbReference type="EMBL" id="TNJ30408.1"/>
    </source>
</evidence>
<sequence length="534" mass="60203">MFQLLDDDDVLDTPEPMVASSTAKQRDEEAEKDVVILFNEEDFNAQSFVELGLREHISDVLKKYDITKPTPIQAKSLRVLLRRPRDLCGVSRTGSGKTLCFLLPMLQELSTDPYGIFGLVLTPTRELALQIEEQCNAYGNPLGIRALSLIGGREQSEQSILFDSRPHILIATPGRLSIHLVLPEAQQNLSRVKYLVLDEADRLLNGDQEFLRQLHIILPALPPITKRVTLFFTATCTPKLRSFLNADVNLGRFVEVRLDDKDMSLVTHLPQRYLLIHQPIHKPMWLAWIISMLSGVDINVRFDGAQQNKEYRLKDTTLDYSQVKEDDAAAASAEDDVLRVMGGVRSIIVFTDTCETCSLVEIGLQEIGLPVCGLHGLMPLAQRRQNLERFRRQAVRVLVATDLAARGLDIDTVDLVVNYSVPAAPEDYIHRVGRTCRAGRDGLAITFVERSDILRLRAIETAVEAKMAELVFIVDRTNTDRVIRIAEDVVLKNYFIPVSKAFKEAKLKMLEWGITAQKNTRDDRRRIGRAQAKA</sequence>
<evidence type="ECO:0000256" key="5">
    <source>
        <dbReference type="PROSITE-ProRule" id="PRU00552"/>
    </source>
</evidence>
<keyword evidence="3 6" id="KW-0347">Helicase</keyword>
<dbReference type="PANTHER" id="PTHR47959:SF24">
    <property type="entry name" value="ATP-DEPENDENT RNA HELICASE"/>
    <property type="match status" value="1"/>
</dbReference>
<keyword evidence="12" id="KW-1185">Reference proteome</keyword>
<dbReference type="GO" id="GO:0003724">
    <property type="term" value="F:RNA helicase activity"/>
    <property type="evidence" value="ECO:0007669"/>
    <property type="project" value="InterPro"/>
</dbReference>
<dbReference type="EMBL" id="VDLU01000001">
    <property type="protein sequence ID" value="TNJ30408.1"/>
    <property type="molecule type" value="Genomic_DNA"/>
</dbReference>
<evidence type="ECO:0000256" key="1">
    <source>
        <dbReference type="ARBA" id="ARBA00022741"/>
    </source>
</evidence>
<feature type="domain" description="Helicase ATP-binding" evidence="8">
    <location>
        <begin position="78"/>
        <end position="254"/>
    </location>
</feature>
<dbReference type="InterPro" id="IPR000629">
    <property type="entry name" value="RNA-helicase_DEAD-box_CS"/>
</dbReference>
<dbReference type="AlphaFoldDB" id="A0A4Z1T427"/>
<dbReference type="InterPro" id="IPR027417">
    <property type="entry name" value="P-loop_NTPase"/>
</dbReference>